<keyword evidence="2" id="KW-1185">Reference proteome</keyword>
<gene>
    <name evidence="1" type="ORF">AGLY_017217</name>
</gene>
<name>A0A6G0SVI3_APHGL</name>
<accession>A0A6G0SVI3</accession>
<reference evidence="1 2" key="1">
    <citation type="submission" date="2019-08" db="EMBL/GenBank/DDBJ databases">
        <title>The genome of the soybean aphid Biotype 1, its phylome, world population structure and adaptation to the North American continent.</title>
        <authorList>
            <person name="Giordano R."/>
            <person name="Donthu R.K."/>
            <person name="Hernandez A.G."/>
            <person name="Wright C.L."/>
            <person name="Zimin A.V."/>
        </authorList>
    </citation>
    <scope>NUCLEOTIDE SEQUENCE [LARGE SCALE GENOMIC DNA]</scope>
    <source>
        <tissue evidence="1">Whole aphids</tissue>
    </source>
</reference>
<evidence type="ECO:0000313" key="2">
    <source>
        <dbReference type="Proteomes" id="UP000475862"/>
    </source>
</evidence>
<dbReference type="EMBL" id="VYZN01001262">
    <property type="protein sequence ID" value="KAE9522386.1"/>
    <property type="molecule type" value="Genomic_DNA"/>
</dbReference>
<organism evidence="1 2">
    <name type="scientific">Aphis glycines</name>
    <name type="common">Soybean aphid</name>
    <dbReference type="NCBI Taxonomy" id="307491"/>
    <lineage>
        <taxon>Eukaryota</taxon>
        <taxon>Metazoa</taxon>
        <taxon>Ecdysozoa</taxon>
        <taxon>Arthropoda</taxon>
        <taxon>Hexapoda</taxon>
        <taxon>Insecta</taxon>
        <taxon>Pterygota</taxon>
        <taxon>Neoptera</taxon>
        <taxon>Paraneoptera</taxon>
        <taxon>Hemiptera</taxon>
        <taxon>Sternorrhyncha</taxon>
        <taxon>Aphidomorpha</taxon>
        <taxon>Aphidoidea</taxon>
        <taxon>Aphididae</taxon>
        <taxon>Aphidini</taxon>
        <taxon>Aphis</taxon>
        <taxon>Aphis</taxon>
    </lineage>
</organism>
<evidence type="ECO:0000313" key="1">
    <source>
        <dbReference type="EMBL" id="KAE9522386.1"/>
    </source>
</evidence>
<dbReference type="AlphaFoldDB" id="A0A6G0SVI3"/>
<dbReference type="Proteomes" id="UP000475862">
    <property type="component" value="Unassembled WGS sequence"/>
</dbReference>
<comment type="caution">
    <text evidence="1">The sequence shown here is derived from an EMBL/GenBank/DDBJ whole genome shotgun (WGS) entry which is preliminary data.</text>
</comment>
<protein>
    <submittedName>
        <fullName evidence="1">Uncharacterized protein</fullName>
    </submittedName>
</protein>
<proteinExistence type="predicted"/>
<sequence>MLMCLSLLKNSTQINYLNIVNFLKLLENSYLNNGEAMRVIRKIIALHIALEAGAKVFKSSLSNASLPNIPFSSLNSFVFPCNFSNEAKPNTNNFTLTQFSTVALPLADCILPTYSAYRDEKYPINSWLEIFVTPFVFKRSLITFHVMRSKTPDEFNNRQTITDINRGHLFGHWFVKVIAIIHY</sequence>